<evidence type="ECO:0000256" key="1">
    <source>
        <dbReference type="ARBA" id="ARBA00009897"/>
    </source>
</evidence>
<comment type="similarity">
    <text evidence="1 5 6">Belongs to the glutamine synthetase family.</text>
</comment>
<keyword evidence="10" id="KW-1185">Reference proteome</keyword>
<dbReference type="InterPro" id="IPR036651">
    <property type="entry name" value="Gln_synt_N_sf"/>
</dbReference>
<evidence type="ECO:0000259" key="8">
    <source>
        <dbReference type="PROSITE" id="PS51987"/>
    </source>
</evidence>
<feature type="domain" description="GS beta-grasp" evidence="7">
    <location>
        <begin position="12"/>
        <end position="107"/>
    </location>
</feature>
<dbReference type="GO" id="GO:0016874">
    <property type="term" value="F:ligase activity"/>
    <property type="evidence" value="ECO:0007669"/>
    <property type="project" value="UniProtKB-KW"/>
</dbReference>
<dbReference type="InterPro" id="IPR008147">
    <property type="entry name" value="Gln_synt_N"/>
</dbReference>
<protein>
    <submittedName>
        <fullName evidence="9">Glutamine synthetase family protein</fullName>
        <ecNumber evidence="9">6.3.1.-</ecNumber>
    </submittedName>
</protein>
<dbReference type="InterPro" id="IPR008146">
    <property type="entry name" value="Gln_synth_cat_dom"/>
</dbReference>
<name>A0ABW1A0H3_9ACTN</name>
<dbReference type="Gene3D" id="3.30.590.10">
    <property type="entry name" value="Glutamine synthetase/guanido kinase, catalytic domain"/>
    <property type="match status" value="1"/>
</dbReference>
<evidence type="ECO:0000313" key="10">
    <source>
        <dbReference type="Proteomes" id="UP001596074"/>
    </source>
</evidence>
<evidence type="ECO:0000313" key="9">
    <source>
        <dbReference type="EMBL" id="MFC5747173.1"/>
    </source>
</evidence>
<dbReference type="SUPFAM" id="SSF54368">
    <property type="entry name" value="Glutamine synthetase, N-terminal domain"/>
    <property type="match status" value="1"/>
</dbReference>
<dbReference type="Proteomes" id="UP001596074">
    <property type="component" value="Unassembled WGS sequence"/>
</dbReference>
<organism evidence="9 10">
    <name type="scientific">Actinomadura rugatobispora</name>
    <dbReference type="NCBI Taxonomy" id="1994"/>
    <lineage>
        <taxon>Bacteria</taxon>
        <taxon>Bacillati</taxon>
        <taxon>Actinomycetota</taxon>
        <taxon>Actinomycetes</taxon>
        <taxon>Streptosporangiales</taxon>
        <taxon>Thermomonosporaceae</taxon>
        <taxon>Actinomadura</taxon>
    </lineage>
</organism>
<evidence type="ECO:0000256" key="4">
    <source>
        <dbReference type="ARBA" id="ARBA00022840"/>
    </source>
</evidence>
<dbReference type="EC" id="6.3.1.-" evidence="9"/>
<gene>
    <name evidence="9" type="ORF">ACFPZN_16215</name>
</gene>
<evidence type="ECO:0000259" key="7">
    <source>
        <dbReference type="PROSITE" id="PS51986"/>
    </source>
</evidence>
<evidence type="ECO:0000256" key="5">
    <source>
        <dbReference type="PROSITE-ProRule" id="PRU01330"/>
    </source>
</evidence>
<dbReference type="SUPFAM" id="SSF55931">
    <property type="entry name" value="Glutamine synthetase/guanido kinase"/>
    <property type="match status" value="1"/>
</dbReference>
<dbReference type="PROSITE" id="PS51986">
    <property type="entry name" value="GS_BETA_GRASP"/>
    <property type="match status" value="1"/>
</dbReference>
<dbReference type="InterPro" id="IPR014746">
    <property type="entry name" value="Gln_synth/guanido_kin_cat_dom"/>
</dbReference>
<proteinExistence type="inferred from homology"/>
<keyword evidence="3" id="KW-0547">Nucleotide-binding</keyword>
<dbReference type="RefSeq" id="WP_378282793.1">
    <property type="nucleotide sequence ID" value="NZ_JBHSON010000020.1"/>
</dbReference>
<evidence type="ECO:0000256" key="2">
    <source>
        <dbReference type="ARBA" id="ARBA00022598"/>
    </source>
</evidence>
<comment type="caution">
    <text evidence="9">The sequence shown here is derived from an EMBL/GenBank/DDBJ whole genome shotgun (WGS) entry which is preliminary data.</text>
</comment>
<dbReference type="PANTHER" id="PTHR43785:SF12">
    <property type="entry name" value="TYPE-1 GLUTAMINE SYNTHETASE 2"/>
    <property type="match status" value="1"/>
</dbReference>
<reference evidence="10" key="1">
    <citation type="journal article" date="2019" name="Int. J. Syst. Evol. Microbiol.">
        <title>The Global Catalogue of Microorganisms (GCM) 10K type strain sequencing project: providing services to taxonomists for standard genome sequencing and annotation.</title>
        <authorList>
            <consortium name="The Broad Institute Genomics Platform"/>
            <consortium name="The Broad Institute Genome Sequencing Center for Infectious Disease"/>
            <person name="Wu L."/>
            <person name="Ma J."/>
        </authorList>
    </citation>
    <scope>NUCLEOTIDE SEQUENCE [LARGE SCALE GENOMIC DNA]</scope>
    <source>
        <strain evidence="10">KCTC 42087</strain>
    </source>
</reference>
<dbReference type="Pfam" id="PF00120">
    <property type="entry name" value="Gln-synt_C"/>
    <property type="match status" value="1"/>
</dbReference>
<feature type="domain" description="GS catalytic" evidence="8">
    <location>
        <begin position="114"/>
        <end position="439"/>
    </location>
</feature>
<evidence type="ECO:0000256" key="3">
    <source>
        <dbReference type="ARBA" id="ARBA00022741"/>
    </source>
</evidence>
<dbReference type="SMART" id="SM01230">
    <property type="entry name" value="Gln-synt_C"/>
    <property type="match status" value="1"/>
</dbReference>
<dbReference type="Gene3D" id="3.10.20.70">
    <property type="entry name" value="Glutamine synthetase, N-terminal domain"/>
    <property type="match status" value="1"/>
</dbReference>
<dbReference type="PROSITE" id="PS51987">
    <property type="entry name" value="GS_CATALYTIC"/>
    <property type="match status" value="1"/>
</dbReference>
<keyword evidence="2 9" id="KW-0436">Ligase</keyword>
<accession>A0ABW1A0H3</accession>
<dbReference type="PANTHER" id="PTHR43785">
    <property type="entry name" value="GAMMA-GLUTAMYLPUTRESCINE SYNTHETASE"/>
    <property type="match status" value="1"/>
</dbReference>
<evidence type="ECO:0000256" key="6">
    <source>
        <dbReference type="RuleBase" id="RU000384"/>
    </source>
</evidence>
<keyword evidence="4" id="KW-0067">ATP-binding</keyword>
<sequence>MTQDHDEFLAAHGIDTVELATPDVTGALRGKRLPLASFRENGLAGDVGLSSAVLAWDYAMEVLEISDYDWKNGYSDVFLRPDLGTLRTVPWKPRTALVFCDLVDGRGGPVRLSPRTVLRDAQRRCVEAGYDPFFALETEFYVLDRETLRPDSDRNPVYSLHDNVRLEPLLAEICAALEEAGVPVEACGGEYAPGQVEINLTPSDPLSAADDLLFFRYAVKQLAERHGRLATFMGKPFGDLSGSGLHVHQSLWRPGRTENVFYDAEGEGLSETARHYAAGLLRYSGEAHLIAAPTPNAYKRLAEHSFAPVNLTWGIDNRSVAIRGLARHAHGTRWESRVAAADANPYLVQAYQLSAGLAGIAERTEPDPQASTDAYTAPGAEPLPIHLADAAGRLRDSRFAQEVLGKEYVELLCAIARREDEAYRSQVSDWERGRYLSAV</sequence>
<dbReference type="EMBL" id="JBHSON010000020">
    <property type="protein sequence ID" value="MFC5747173.1"/>
    <property type="molecule type" value="Genomic_DNA"/>
</dbReference>